<reference evidence="9 10" key="1">
    <citation type="journal article" date="2011" name="Cell">
        <title>The monarch butterfly genome yields insights into long-distance migration.</title>
        <authorList>
            <person name="Zhan S."/>
            <person name="Merlin C."/>
            <person name="Boore J.L."/>
            <person name="Reppert S.M."/>
        </authorList>
    </citation>
    <scope>NUCLEOTIDE SEQUENCE [LARGE SCALE GENOMIC DNA]</scope>
    <source>
        <strain evidence="9">F-2</strain>
    </source>
</reference>
<dbReference type="GO" id="GO:0005829">
    <property type="term" value="C:cytosol"/>
    <property type="evidence" value="ECO:0007669"/>
    <property type="project" value="TreeGrafter"/>
</dbReference>
<comment type="subcellular location">
    <subcellularLocation>
        <location evidence="2">Cytoplasm</location>
    </subcellularLocation>
    <subcellularLocation>
        <location evidence="1">Nucleus</location>
    </subcellularLocation>
</comment>
<dbReference type="PANTHER" id="PTHR15641">
    <property type="entry name" value="ELONGATOR COMPLEX PROTEIN 5"/>
    <property type="match status" value="1"/>
</dbReference>
<keyword evidence="7" id="KW-0819">tRNA processing</keyword>
<dbReference type="GO" id="GO:0005634">
    <property type="term" value="C:nucleus"/>
    <property type="evidence" value="ECO:0007669"/>
    <property type="project" value="UniProtKB-SubCell"/>
</dbReference>
<keyword evidence="10" id="KW-1185">Reference proteome</keyword>
<evidence type="ECO:0000256" key="7">
    <source>
        <dbReference type="ARBA" id="ARBA00022694"/>
    </source>
</evidence>
<keyword evidence="8" id="KW-0539">Nucleus</keyword>
<dbReference type="EMBL" id="AGBW02007651">
    <property type="protein sequence ID" value="OWR55015.1"/>
    <property type="molecule type" value="Genomic_DNA"/>
</dbReference>
<evidence type="ECO:0000313" key="9">
    <source>
        <dbReference type="EMBL" id="OWR55015.1"/>
    </source>
</evidence>
<keyword evidence="6" id="KW-0963">Cytoplasm</keyword>
<evidence type="ECO:0000313" key="10">
    <source>
        <dbReference type="Proteomes" id="UP000007151"/>
    </source>
</evidence>
<evidence type="ECO:0000256" key="6">
    <source>
        <dbReference type="ARBA" id="ARBA00022490"/>
    </source>
</evidence>
<dbReference type="AlphaFoldDB" id="A0A212FMQ1"/>
<dbReference type="STRING" id="278856.A0A212FMQ1"/>
<dbReference type="UniPathway" id="UPA00988"/>
<evidence type="ECO:0000256" key="2">
    <source>
        <dbReference type="ARBA" id="ARBA00004496"/>
    </source>
</evidence>
<dbReference type="GO" id="GO:0033588">
    <property type="term" value="C:elongator holoenzyme complex"/>
    <property type="evidence" value="ECO:0007669"/>
    <property type="project" value="InterPro"/>
</dbReference>
<comment type="caution">
    <text evidence="9">The sequence shown here is derived from an EMBL/GenBank/DDBJ whole genome shotgun (WGS) entry which is preliminary data.</text>
</comment>
<evidence type="ECO:0000256" key="8">
    <source>
        <dbReference type="ARBA" id="ARBA00023242"/>
    </source>
</evidence>
<sequence>MVLDLGWSASLNNIKSLQTNSNVTKLILILHRDCLIPNSKIETHLHHISNAVISFDEVMANKIWVQVKKSGKIFKSEEIMSYDAPTSTFKLSPVLKEDNLKVTQSEKVSPGSLTTFKIETDQIQQLEKNKLKLPYMNKINEGKGKVFYEPDVVDDWDDEDPDEDLDI</sequence>
<name>A0A212FMQ1_DANPL</name>
<evidence type="ECO:0000256" key="3">
    <source>
        <dbReference type="ARBA" id="ARBA00005043"/>
    </source>
</evidence>
<organism evidence="9 10">
    <name type="scientific">Danaus plexippus plexippus</name>
    <dbReference type="NCBI Taxonomy" id="278856"/>
    <lineage>
        <taxon>Eukaryota</taxon>
        <taxon>Metazoa</taxon>
        <taxon>Ecdysozoa</taxon>
        <taxon>Arthropoda</taxon>
        <taxon>Hexapoda</taxon>
        <taxon>Insecta</taxon>
        <taxon>Pterygota</taxon>
        <taxon>Neoptera</taxon>
        <taxon>Endopterygota</taxon>
        <taxon>Lepidoptera</taxon>
        <taxon>Glossata</taxon>
        <taxon>Ditrysia</taxon>
        <taxon>Papilionoidea</taxon>
        <taxon>Nymphalidae</taxon>
        <taxon>Danainae</taxon>
        <taxon>Danaini</taxon>
        <taxon>Danaina</taxon>
        <taxon>Danaus</taxon>
        <taxon>Danaus</taxon>
    </lineage>
</organism>
<proteinExistence type="inferred from homology"/>
<dbReference type="InParanoid" id="A0A212FMQ1"/>
<evidence type="ECO:0000256" key="5">
    <source>
        <dbReference type="ARBA" id="ARBA00020264"/>
    </source>
</evidence>
<evidence type="ECO:0000256" key="4">
    <source>
        <dbReference type="ARBA" id="ARBA00009567"/>
    </source>
</evidence>
<dbReference type="PANTHER" id="PTHR15641:SF1">
    <property type="entry name" value="ELONGATOR COMPLEX PROTEIN 5"/>
    <property type="match status" value="1"/>
</dbReference>
<dbReference type="GO" id="GO:0002098">
    <property type="term" value="P:tRNA wobble uridine modification"/>
    <property type="evidence" value="ECO:0007669"/>
    <property type="project" value="InterPro"/>
</dbReference>
<dbReference type="eggNOG" id="ENOG502QQ2R">
    <property type="taxonomic scope" value="Eukaryota"/>
</dbReference>
<dbReference type="Proteomes" id="UP000007151">
    <property type="component" value="Unassembled WGS sequence"/>
</dbReference>
<evidence type="ECO:0000256" key="1">
    <source>
        <dbReference type="ARBA" id="ARBA00004123"/>
    </source>
</evidence>
<comment type="similarity">
    <text evidence="4">Belongs to the ELP5 family.</text>
</comment>
<accession>A0A212FMQ1</accession>
<dbReference type="InterPro" id="IPR019519">
    <property type="entry name" value="Elp5"/>
</dbReference>
<dbReference type="KEGG" id="dpl:KGM_207063"/>
<dbReference type="GO" id="GO:0000049">
    <property type="term" value="F:tRNA binding"/>
    <property type="evidence" value="ECO:0007669"/>
    <property type="project" value="TreeGrafter"/>
</dbReference>
<gene>
    <name evidence="9" type="ORF">KGM_207063</name>
</gene>
<protein>
    <recommendedName>
        <fullName evidence="5">Elongator complex protein 5</fullName>
    </recommendedName>
</protein>
<comment type="pathway">
    <text evidence="3">tRNA modification; 5-methoxycarbonylmethyl-2-thiouridine-tRNA biosynthesis.</text>
</comment>